<comment type="caution">
    <text evidence="1">The sequence shown here is derived from an EMBL/GenBank/DDBJ whole genome shotgun (WGS) entry which is preliminary data.</text>
</comment>
<dbReference type="AlphaFoldDB" id="F2CB05"/>
<name>F2CB05_STRSA</name>
<dbReference type="RefSeq" id="WP_002916233.1">
    <property type="nucleotide sequence ID" value="NZ_GL878549.1"/>
</dbReference>
<organism evidence="1 2">
    <name type="scientific">Streptococcus sanguinis SK330</name>
    <dbReference type="NCBI Taxonomy" id="888813"/>
    <lineage>
        <taxon>Bacteria</taxon>
        <taxon>Bacillati</taxon>
        <taxon>Bacillota</taxon>
        <taxon>Bacilli</taxon>
        <taxon>Lactobacillales</taxon>
        <taxon>Streptococcaceae</taxon>
        <taxon>Streptococcus</taxon>
    </lineage>
</organism>
<dbReference type="HOGENOM" id="CLU_091246_0_0_9"/>
<proteinExistence type="predicted"/>
<protein>
    <submittedName>
        <fullName evidence="1">Uncharacterized protein</fullName>
    </submittedName>
</protein>
<evidence type="ECO:0000313" key="2">
    <source>
        <dbReference type="Proteomes" id="UP000005955"/>
    </source>
</evidence>
<reference evidence="1 2" key="1">
    <citation type="submission" date="2011-02" db="EMBL/GenBank/DDBJ databases">
        <authorList>
            <person name="Muzny D."/>
            <person name="Qin X."/>
            <person name="Deng J."/>
            <person name="Jiang H."/>
            <person name="Liu Y."/>
            <person name="Qu J."/>
            <person name="Song X.-Z."/>
            <person name="Zhang L."/>
            <person name="Thornton R."/>
            <person name="Coyle M."/>
            <person name="Francisco L."/>
            <person name="Jackson L."/>
            <person name="Javaid M."/>
            <person name="Korchina V."/>
            <person name="Kovar C."/>
            <person name="Mata R."/>
            <person name="Mathew T."/>
            <person name="Ngo R."/>
            <person name="Nguyen L."/>
            <person name="Nguyen N."/>
            <person name="Okwuonu G."/>
            <person name="Ongeri F."/>
            <person name="Pham C."/>
            <person name="Simmons D."/>
            <person name="Wilczek-Boney K."/>
            <person name="Hale W."/>
            <person name="Jakkamsetti A."/>
            <person name="Pham P."/>
            <person name="Ruth R."/>
            <person name="San Lucas F."/>
            <person name="Warren J."/>
            <person name="Zhang J."/>
            <person name="Zhao Z."/>
            <person name="Zhou C."/>
            <person name="Zhu D."/>
            <person name="Lee S."/>
            <person name="Bess C."/>
            <person name="Blankenburg K."/>
            <person name="Forbes L."/>
            <person name="Fu Q."/>
            <person name="Gubbala S."/>
            <person name="Hirani K."/>
            <person name="Jayaseelan J.C."/>
            <person name="Lara F."/>
            <person name="Munidasa M."/>
            <person name="Palculict T."/>
            <person name="Patil S."/>
            <person name="Pu L.-L."/>
            <person name="Saada N."/>
            <person name="Tang L."/>
            <person name="Weissenberger G."/>
            <person name="Zhu Y."/>
            <person name="Hemphill L."/>
            <person name="Shang Y."/>
            <person name="Youmans B."/>
            <person name="Ayvaz T."/>
            <person name="Ross M."/>
            <person name="Santibanez J."/>
            <person name="Aqrawi P."/>
            <person name="Gross S."/>
            <person name="Joshi V."/>
            <person name="Fowler G."/>
            <person name="Nazareth L."/>
            <person name="Reid J."/>
            <person name="Worley K."/>
            <person name="Petrosino J."/>
            <person name="Highlander S."/>
            <person name="Gibbs R."/>
        </authorList>
    </citation>
    <scope>NUCLEOTIDE SEQUENCE [LARGE SCALE GENOMIC DNA]</scope>
    <source>
        <strain evidence="1 2">SK330</strain>
    </source>
</reference>
<accession>F2CB05</accession>
<sequence length="255" mass="29674">MSQLEVLRAEHCQLIVDSVLKGNDDFSQKMKAEKDRYRINSAAKNGRVNIIDSSLFKAFEENKFSFIQDSNIKKAGRTWEYGEYICETTFGKFLFIVKSEDALKRGFSKSNVTETTEQEEKEYIEAYLEINKRVIRQSKEPLEGLFEQPISLFEDERESLISLIDDEGDIYKDIAYFFVLSYKVSNEKLTNIQLIFPNPITNNLRLAQDLTDYIQSSQFDSNDNSQYTNITYSPQESDDDISIFDERIAEVKEIK</sequence>
<gene>
    <name evidence="1" type="ORF">HMPREF9386_2371</name>
</gene>
<evidence type="ECO:0000313" key="1">
    <source>
        <dbReference type="EMBL" id="EGF12362.1"/>
    </source>
</evidence>
<dbReference type="EMBL" id="AFBD01000014">
    <property type="protein sequence ID" value="EGF12362.1"/>
    <property type="molecule type" value="Genomic_DNA"/>
</dbReference>
<dbReference type="PATRIC" id="fig|888813.3.peg.2333"/>
<dbReference type="Proteomes" id="UP000005955">
    <property type="component" value="Unassembled WGS sequence"/>
</dbReference>